<keyword evidence="2 4" id="KW-0689">Ribosomal protein</keyword>
<evidence type="ECO:0000313" key="5">
    <source>
        <dbReference type="EMBL" id="UEQ12040.1"/>
    </source>
</evidence>
<keyword evidence="5" id="KW-0150">Chloroplast</keyword>
<protein>
    <recommendedName>
        <fullName evidence="4">Large ribosomal subunit protein uL13c</fullName>
    </recommendedName>
</protein>
<gene>
    <name evidence="4 5" type="primary">rpl13</name>
</gene>
<dbReference type="Pfam" id="PF00572">
    <property type="entry name" value="Ribosomal_L13"/>
    <property type="match status" value="1"/>
</dbReference>
<dbReference type="GO" id="GO:0017148">
    <property type="term" value="P:negative regulation of translation"/>
    <property type="evidence" value="ECO:0007669"/>
    <property type="project" value="TreeGrafter"/>
</dbReference>
<evidence type="ECO:0000256" key="1">
    <source>
        <dbReference type="ARBA" id="ARBA00006227"/>
    </source>
</evidence>
<proteinExistence type="inferred from homology"/>
<comment type="similarity">
    <text evidence="1 4">Belongs to the universal ribosomal protein uL13 family.</text>
</comment>
<dbReference type="NCBIfam" id="TIGR01066">
    <property type="entry name" value="rplM_bact"/>
    <property type="match status" value="1"/>
</dbReference>
<dbReference type="GO" id="GO:0003735">
    <property type="term" value="F:structural constituent of ribosome"/>
    <property type="evidence" value="ECO:0007669"/>
    <property type="project" value="InterPro"/>
</dbReference>
<dbReference type="PANTHER" id="PTHR11545">
    <property type="entry name" value="RIBOSOMAL PROTEIN L13"/>
    <property type="match status" value="1"/>
</dbReference>
<dbReference type="PIRSF" id="PIRSF002181">
    <property type="entry name" value="Ribosomal_L13"/>
    <property type="match status" value="1"/>
</dbReference>
<name>A0A8K1YUJ5_9FLOR</name>
<organism evidence="5">
    <name type="scientific">Kumanoa mahlacensis</name>
    <dbReference type="NCBI Taxonomy" id="1196387"/>
    <lineage>
        <taxon>Eukaryota</taxon>
        <taxon>Rhodophyta</taxon>
        <taxon>Florideophyceae</taxon>
        <taxon>Nemaliophycidae</taxon>
        <taxon>Batrachospermales</taxon>
        <taxon>Batrachospermaceae</taxon>
        <taxon>Kumanoa</taxon>
    </lineage>
</organism>
<dbReference type="GO" id="GO:0009507">
    <property type="term" value="C:chloroplast"/>
    <property type="evidence" value="ECO:0007669"/>
    <property type="project" value="UniProtKB-SubCell"/>
</dbReference>
<dbReference type="GO" id="GO:0022625">
    <property type="term" value="C:cytosolic large ribosomal subunit"/>
    <property type="evidence" value="ECO:0007669"/>
    <property type="project" value="TreeGrafter"/>
</dbReference>
<dbReference type="HAMAP" id="MF_01366">
    <property type="entry name" value="Ribosomal_uL13"/>
    <property type="match status" value="1"/>
</dbReference>
<dbReference type="GO" id="GO:0003729">
    <property type="term" value="F:mRNA binding"/>
    <property type="evidence" value="ECO:0007669"/>
    <property type="project" value="TreeGrafter"/>
</dbReference>
<evidence type="ECO:0000256" key="4">
    <source>
        <dbReference type="HAMAP-Rule" id="MF_01366"/>
    </source>
</evidence>
<dbReference type="EMBL" id="MK641509">
    <property type="protein sequence ID" value="UEQ12040.1"/>
    <property type="molecule type" value="Genomic_DNA"/>
</dbReference>
<dbReference type="InterPro" id="IPR036899">
    <property type="entry name" value="Ribosomal_uL13_sf"/>
</dbReference>
<dbReference type="InterPro" id="IPR005822">
    <property type="entry name" value="Ribosomal_uL13"/>
</dbReference>
<dbReference type="PANTHER" id="PTHR11545:SF2">
    <property type="entry name" value="LARGE RIBOSOMAL SUBUNIT PROTEIN UL13M"/>
    <property type="match status" value="1"/>
</dbReference>
<comment type="subunit">
    <text evidence="4">Part of the 50S ribosomal subunit.</text>
</comment>
<dbReference type="SUPFAM" id="SSF52161">
    <property type="entry name" value="Ribosomal protein L13"/>
    <property type="match status" value="1"/>
</dbReference>
<geneLocation type="chloroplast" evidence="5"/>
<keyword evidence="3 4" id="KW-0687">Ribonucleoprotein</keyword>
<reference evidence="5" key="1">
    <citation type="submission" date="2019-03" db="EMBL/GenBank/DDBJ databases">
        <title>Phycologia Chloroplast and mitochondrial genomes of Kumanoa mahlacensis.</title>
        <authorList>
            <person name="Fang K."/>
        </authorList>
    </citation>
    <scope>NUCLEOTIDE SEQUENCE</scope>
    <source>
        <strain evidence="5">SAS-FKP1701</strain>
    </source>
</reference>
<evidence type="ECO:0000256" key="2">
    <source>
        <dbReference type="ARBA" id="ARBA00022980"/>
    </source>
</evidence>
<dbReference type="InterPro" id="IPR005823">
    <property type="entry name" value="Ribosomal_uL13_bac-type"/>
</dbReference>
<keyword evidence="5" id="KW-0934">Plastid</keyword>
<dbReference type="CDD" id="cd00392">
    <property type="entry name" value="Ribosomal_L13"/>
    <property type="match status" value="1"/>
</dbReference>
<dbReference type="Gene3D" id="3.90.1180.10">
    <property type="entry name" value="Ribosomal protein L13"/>
    <property type="match status" value="1"/>
</dbReference>
<sequence length="143" mass="16407">MNKTYMQYPCSGEQWYLIDAQGKTLGRIATQIAHILKGKHNALYTPYLDCGNNIIVINTKQINVSGKKRSQKIYYRHSGRPGGLKIETFEQLQNRLPNKIIEKSVKNMLPKGPFGRKLLQKLKIYPNNVHPHIAQNPKIINIL</sequence>
<dbReference type="AlphaFoldDB" id="A0A8K1YUJ5"/>
<accession>A0A8K1YUJ5</accession>
<comment type="subcellular location">
    <subcellularLocation>
        <location evidence="4">Plastid</location>
        <location evidence="4">Chloroplast</location>
    </subcellularLocation>
</comment>
<evidence type="ECO:0000256" key="3">
    <source>
        <dbReference type="ARBA" id="ARBA00023274"/>
    </source>
</evidence>
<dbReference type="GO" id="GO:0006412">
    <property type="term" value="P:translation"/>
    <property type="evidence" value="ECO:0007669"/>
    <property type="project" value="UniProtKB-UniRule"/>
</dbReference>